<feature type="transmembrane region" description="Helical" evidence="8">
    <location>
        <begin position="223"/>
        <end position="245"/>
    </location>
</feature>
<keyword evidence="10" id="KW-1185">Reference proteome</keyword>
<dbReference type="PANTHER" id="PTHR34975:SF2">
    <property type="entry name" value="SPORE GERMINATION PROTEIN A2"/>
    <property type="match status" value="1"/>
</dbReference>
<proteinExistence type="inferred from homology"/>
<evidence type="ECO:0000256" key="5">
    <source>
        <dbReference type="ARBA" id="ARBA00022692"/>
    </source>
</evidence>
<keyword evidence="5 8" id="KW-0812">Transmembrane</keyword>
<evidence type="ECO:0000256" key="1">
    <source>
        <dbReference type="ARBA" id="ARBA00004141"/>
    </source>
</evidence>
<name>A0AA96LQW0_9BACL</name>
<feature type="transmembrane region" description="Helical" evidence="8">
    <location>
        <begin position="45"/>
        <end position="65"/>
    </location>
</feature>
<feature type="transmembrane region" description="Helical" evidence="8">
    <location>
        <begin position="272"/>
        <end position="296"/>
    </location>
</feature>
<evidence type="ECO:0000256" key="7">
    <source>
        <dbReference type="ARBA" id="ARBA00023136"/>
    </source>
</evidence>
<comment type="similarity">
    <text evidence="2">Belongs to the amino acid-polyamine-organocation (APC) superfamily. Spore germination protein (SGP) (TC 2.A.3.9) family.</text>
</comment>
<evidence type="ECO:0000313" key="10">
    <source>
        <dbReference type="Proteomes" id="UP001304650"/>
    </source>
</evidence>
<evidence type="ECO:0000256" key="2">
    <source>
        <dbReference type="ARBA" id="ARBA00007998"/>
    </source>
</evidence>
<dbReference type="Proteomes" id="UP001304650">
    <property type="component" value="Chromosome"/>
</dbReference>
<organism evidence="9 10">
    <name type="scientific">Paenibacillus roseopurpureus</name>
    <dbReference type="NCBI Taxonomy" id="2918901"/>
    <lineage>
        <taxon>Bacteria</taxon>
        <taxon>Bacillati</taxon>
        <taxon>Bacillota</taxon>
        <taxon>Bacilli</taxon>
        <taxon>Bacillales</taxon>
        <taxon>Paenibacillaceae</taxon>
        <taxon>Paenibacillus</taxon>
    </lineage>
</organism>
<feature type="transmembrane region" description="Helical" evidence="8">
    <location>
        <begin position="12"/>
        <end position="33"/>
    </location>
</feature>
<sequence>MSLQENNSNNQLDNSSLFFLTAILELSTGAIHLPKLFAESVQNESWIVLTASACLIQLFIFLGLSTVRRMSCKNWYELVEYYLGRIGGIIFALLFCVCSLLISGITLRDYTYTLQQFVFPRTSTLVLASLVLLPVIMLLSGGISLISRFVILVFMITVTILIPLFLPLPAIKPEQFLPIRVLSGNTYLQALFHAMQSYIGIVVLFFVYPYASPRSGLYLKITYGHWFACFILITLNFTIVGITGYEFAQHIFYPSLHAARVSQFAFTQRFEFIIVTLWSLVIIVMISSFLWLIQLALPMMNLKKKQSFAWLLVVLTLCIVMVLPSEYIKFQTWYEHIIAGGTVFILLAILLFWLLSRFKKTEEMDRS</sequence>
<comment type="subcellular location">
    <subcellularLocation>
        <location evidence="1">Membrane</location>
        <topology evidence="1">Multi-pass membrane protein</topology>
    </subcellularLocation>
</comment>
<evidence type="ECO:0000256" key="8">
    <source>
        <dbReference type="SAM" id="Phobius"/>
    </source>
</evidence>
<dbReference type="AlphaFoldDB" id="A0AA96LQW0"/>
<keyword evidence="4" id="KW-0309">Germination</keyword>
<dbReference type="GO" id="GO:0016020">
    <property type="term" value="C:membrane"/>
    <property type="evidence" value="ECO:0007669"/>
    <property type="project" value="UniProtKB-SubCell"/>
</dbReference>
<protein>
    <submittedName>
        <fullName evidence="9">GerAB/ArcD/ProY family transporter</fullName>
    </submittedName>
</protein>
<feature type="transmembrane region" description="Helical" evidence="8">
    <location>
        <begin position="337"/>
        <end position="356"/>
    </location>
</feature>
<dbReference type="Pfam" id="PF03845">
    <property type="entry name" value="Spore_permease"/>
    <property type="match status" value="1"/>
</dbReference>
<gene>
    <name evidence="9" type="ORF">MJB10_25430</name>
</gene>
<feature type="transmembrane region" description="Helical" evidence="8">
    <location>
        <begin position="308"/>
        <end position="325"/>
    </location>
</feature>
<dbReference type="RefSeq" id="WP_314799911.1">
    <property type="nucleotide sequence ID" value="NZ_CP130319.1"/>
</dbReference>
<keyword evidence="3" id="KW-0813">Transport</keyword>
<dbReference type="KEGG" id="proo:MJB10_25430"/>
<evidence type="ECO:0000256" key="6">
    <source>
        <dbReference type="ARBA" id="ARBA00022989"/>
    </source>
</evidence>
<dbReference type="GO" id="GO:0009847">
    <property type="term" value="P:spore germination"/>
    <property type="evidence" value="ECO:0007669"/>
    <property type="project" value="InterPro"/>
</dbReference>
<evidence type="ECO:0000256" key="3">
    <source>
        <dbReference type="ARBA" id="ARBA00022448"/>
    </source>
</evidence>
<dbReference type="PANTHER" id="PTHR34975">
    <property type="entry name" value="SPORE GERMINATION PROTEIN A2"/>
    <property type="match status" value="1"/>
</dbReference>
<keyword evidence="6 8" id="KW-1133">Transmembrane helix</keyword>
<feature type="transmembrane region" description="Helical" evidence="8">
    <location>
        <begin position="86"/>
        <end position="105"/>
    </location>
</feature>
<accession>A0AA96LQW0</accession>
<reference evidence="9" key="1">
    <citation type="submission" date="2022-02" db="EMBL/GenBank/DDBJ databases">
        <title>Paenibacillus sp. MBLB1832 Whole Genome Shotgun Sequencing.</title>
        <authorList>
            <person name="Hwang C.Y."/>
            <person name="Cho E.-S."/>
            <person name="Seo M.-J."/>
        </authorList>
    </citation>
    <scope>NUCLEOTIDE SEQUENCE</scope>
    <source>
        <strain evidence="9">MBLB1832</strain>
    </source>
</reference>
<dbReference type="InterPro" id="IPR004761">
    <property type="entry name" value="Spore_GerAB"/>
</dbReference>
<feature type="transmembrane region" description="Helical" evidence="8">
    <location>
        <begin position="190"/>
        <end position="211"/>
    </location>
</feature>
<keyword evidence="7 8" id="KW-0472">Membrane</keyword>
<dbReference type="EMBL" id="CP130319">
    <property type="protein sequence ID" value="WNR44364.1"/>
    <property type="molecule type" value="Genomic_DNA"/>
</dbReference>
<evidence type="ECO:0000313" key="9">
    <source>
        <dbReference type="EMBL" id="WNR44364.1"/>
    </source>
</evidence>
<evidence type="ECO:0000256" key="4">
    <source>
        <dbReference type="ARBA" id="ARBA00022544"/>
    </source>
</evidence>
<feature type="transmembrane region" description="Helical" evidence="8">
    <location>
        <begin position="150"/>
        <end position="170"/>
    </location>
</feature>
<feature type="transmembrane region" description="Helical" evidence="8">
    <location>
        <begin position="125"/>
        <end position="143"/>
    </location>
</feature>